<dbReference type="SUPFAM" id="SSF50685">
    <property type="entry name" value="Barwin-like endoglucanases"/>
    <property type="match status" value="1"/>
</dbReference>
<dbReference type="NCBIfam" id="TIGR00413">
    <property type="entry name" value="rlpA"/>
    <property type="match status" value="1"/>
</dbReference>
<dbReference type="Proteomes" id="UP001269375">
    <property type="component" value="Unassembled WGS sequence"/>
</dbReference>
<dbReference type="Gene3D" id="2.40.40.10">
    <property type="entry name" value="RlpA-like domain"/>
    <property type="match status" value="1"/>
</dbReference>
<keyword evidence="9" id="KW-1185">Reference proteome</keyword>
<comment type="caution">
    <text evidence="8">The sequence shown here is derived from an EMBL/GenBank/DDBJ whole genome shotgun (WGS) entry which is preliminary data.</text>
</comment>
<feature type="region of interest" description="Disordered" evidence="6">
    <location>
        <begin position="1"/>
        <end position="21"/>
    </location>
</feature>
<evidence type="ECO:0000313" key="9">
    <source>
        <dbReference type="Proteomes" id="UP001269375"/>
    </source>
</evidence>
<dbReference type="InterPro" id="IPR036908">
    <property type="entry name" value="RlpA-like_sf"/>
</dbReference>
<name>A0ABU1GVA3_9GAMM</name>
<protein>
    <recommendedName>
        <fullName evidence="4">Endolytic peptidoglycan transglycosylase RlpA</fullName>
        <ecNumber evidence="4">4.2.2.-</ecNumber>
    </recommendedName>
</protein>
<evidence type="ECO:0000256" key="6">
    <source>
        <dbReference type="SAM" id="MobiDB-lite"/>
    </source>
</evidence>
<comment type="function">
    <text evidence="4">Lytic transglycosylase with a strong preference for naked glycan strands that lack stem peptides.</text>
</comment>
<sequence>MSHIVDAVPKDEPRSRSGNRSTYSVWGKTYHVLDTSKGYAATGLASFYGTKFQGYATASGELYDMYTMSAAHKTLPLPTYARVTNLDNGRSVIVKVNDRGPFHDDRLIDLSYAAAYRLDILKQGTGRVRVEAIDPKTWKPSQAPTPARAIKTVNAPASSAPAASSGQSTGPGRFIQVAALGERSAAERLKSTLEARVGHPVRIIAAPGAYKVQVGPLTDPIMVESTKSTLKRAGYDQAFTVTPSTE</sequence>
<dbReference type="InterPro" id="IPR009009">
    <property type="entry name" value="RlpA-like_DPBB"/>
</dbReference>
<dbReference type="InterPro" id="IPR036680">
    <property type="entry name" value="SPOR-like_sf"/>
</dbReference>
<feature type="domain" description="SPOR" evidence="7">
    <location>
        <begin position="167"/>
        <end position="243"/>
    </location>
</feature>
<dbReference type="Pfam" id="PF05036">
    <property type="entry name" value="SPOR"/>
    <property type="match status" value="1"/>
</dbReference>
<dbReference type="PANTHER" id="PTHR34183">
    <property type="entry name" value="ENDOLYTIC PEPTIDOGLYCAN TRANSGLYCOSYLASE RLPA"/>
    <property type="match status" value="1"/>
</dbReference>
<dbReference type="PANTHER" id="PTHR34183:SF1">
    <property type="entry name" value="ENDOLYTIC PEPTIDOGLYCAN TRANSGLYCOSYLASE RLPA"/>
    <property type="match status" value="1"/>
</dbReference>
<comment type="similarity">
    <text evidence="4 5">Belongs to the RlpA family.</text>
</comment>
<keyword evidence="2 4" id="KW-0456">Lyase</keyword>
<evidence type="ECO:0000256" key="5">
    <source>
        <dbReference type="RuleBase" id="RU003495"/>
    </source>
</evidence>
<organism evidence="8 9">
    <name type="scientific">Larsenimonas suaedae</name>
    <dbReference type="NCBI Taxonomy" id="1851019"/>
    <lineage>
        <taxon>Bacteria</taxon>
        <taxon>Pseudomonadati</taxon>
        <taxon>Pseudomonadota</taxon>
        <taxon>Gammaproteobacteria</taxon>
        <taxon>Oceanospirillales</taxon>
        <taxon>Halomonadaceae</taxon>
        <taxon>Larsenimonas</taxon>
    </lineage>
</organism>
<dbReference type="EC" id="4.2.2.-" evidence="4"/>
<dbReference type="InterPro" id="IPR012997">
    <property type="entry name" value="RplA"/>
</dbReference>
<dbReference type="CDD" id="cd22268">
    <property type="entry name" value="DPBB_RlpA-like"/>
    <property type="match status" value="1"/>
</dbReference>
<dbReference type="RefSeq" id="WP_251589890.1">
    <property type="nucleotide sequence ID" value="NZ_JAMLJI010000001.1"/>
</dbReference>
<proteinExistence type="inferred from homology"/>
<reference evidence="8 9" key="1">
    <citation type="submission" date="2023-04" db="EMBL/GenBank/DDBJ databases">
        <title>A long-awaited taxogenomic arrangement of the family Halomonadaceae.</title>
        <authorList>
            <person name="De La Haba R."/>
            <person name="Chuvochina M."/>
            <person name="Wittouck S."/>
            <person name="Arahal D.R."/>
            <person name="Sanchez-Porro C."/>
            <person name="Hugenholtz P."/>
            <person name="Ventosa A."/>
        </authorList>
    </citation>
    <scope>NUCLEOTIDE SEQUENCE [LARGE SCALE GENOMIC DNA]</scope>
    <source>
        <strain evidence="8 9">DSM 22428</strain>
    </source>
</reference>
<dbReference type="HAMAP" id="MF_02071">
    <property type="entry name" value="RlpA"/>
    <property type="match status" value="1"/>
</dbReference>
<evidence type="ECO:0000256" key="1">
    <source>
        <dbReference type="ARBA" id="ARBA00022729"/>
    </source>
</evidence>
<keyword evidence="1" id="KW-0732">Signal</keyword>
<evidence type="ECO:0000256" key="3">
    <source>
        <dbReference type="ARBA" id="ARBA00023316"/>
    </source>
</evidence>
<evidence type="ECO:0000259" key="7">
    <source>
        <dbReference type="PROSITE" id="PS51724"/>
    </source>
</evidence>
<evidence type="ECO:0000313" key="8">
    <source>
        <dbReference type="EMBL" id="MDR5895961.1"/>
    </source>
</evidence>
<dbReference type="Pfam" id="PF03330">
    <property type="entry name" value="DPBB_1"/>
    <property type="match status" value="1"/>
</dbReference>
<gene>
    <name evidence="4" type="primary">rlpA</name>
    <name evidence="8" type="ORF">QC825_07755</name>
</gene>
<dbReference type="Gene3D" id="3.30.70.1070">
    <property type="entry name" value="Sporulation related repeat"/>
    <property type="match status" value="1"/>
</dbReference>
<dbReference type="EMBL" id="JARWAO010000003">
    <property type="protein sequence ID" value="MDR5895961.1"/>
    <property type="molecule type" value="Genomic_DNA"/>
</dbReference>
<dbReference type="SUPFAM" id="SSF110997">
    <property type="entry name" value="Sporulation related repeat"/>
    <property type="match status" value="1"/>
</dbReference>
<accession>A0ABU1GVA3</accession>
<dbReference type="PROSITE" id="PS51724">
    <property type="entry name" value="SPOR"/>
    <property type="match status" value="1"/>
</dbReference>
<evidence type="ECO:0000256" key="4">
    <source>
        <dbReference type="HAMAP-Rule" id="MF_02071"/>
    </source>
</evidence>
<dbReference type="InterPro" id="IPR034718">
    <property type="entry name" value="RlpA"/>
</dbReference>
<keyword evidence="3 4" id="KW-0961">Cell wall biogenesis/degradation</keyword>
<dbReference type="InterPro" id="IPR007730">
    <property type="entry name" value="SPOR-like_dom"/>
</dbReference>
<evidence type="ECO:0000256" key="2">
    <source>
        <dbReference type="ARBA" id="ARBA00023239"/>
    </source>
</evidence>